<comment type="caution">
    <text evidence="6">Lacks conserved residue(s) required for the propagation of feature annotation.</text>
</comment>
<sequence>MKPPRPSGPRRPRPTPNARKPRPKPDAAHTETPLGEGLDARRAALDLVAAALDHRGGLEEALVRKPFAGLELRDRALARMTAMTLLRRLGAIDRLLDAKLAKPPPEAVRMLLRLGAAQLLFMDVPAHAAIDTTVRLAGAAEATRPFKGLVNAVLRGLQRDGAPDADPEVLAPGWLFARWRAAYGEADARAMAAVIAEEPLTDLSLRQAEGAGELAEALEAEVLPGGSLRSQKRGDVADWPGYAEGRWWVQDAAAAIPARLLAIQPGETAIDLCAAPGGKTLQLAAAGAKVTALDRSAQRLRRLTQALERTGLTAEVVAAEAERWEDSRRFDAVLLDAPCSATGTFRRHPDVLWGTRPGDIAKLAGVQARLMDSAAERVKPGGRLVYCVCSLETEEAEAQAEAFLARHEDFALAPVQPGEGGAPQGAVTKAGLLRVLPHQLPGGADGFFAARFVRKA</sequence>
<dbReference type="InterPro" id="IPR035926">
    <property type="entry name" value="NusB-like_sf"/>
</dbReference>
<feature type="active site" description="Nucleophile" evidence="6">
    <location>
        <position position="389"/>
    </location>
</feature>
<keyword evidence="4 6" id="KW-0949">S-adenosyl-L-methionine</keyword>
<dbReference type="FunFam" id="3.40.50.150:FF:000257">
    <property type="entry name" value="16S rRNA methyltransferase"/>
    <property type="match status" value="1"/>
</dbReference>
<dbReference type="GO" id="GO:0006355">
    <property type="term" value="P:regulation of DNA-templated transcription"/>
    <property type="evidence" value="ECO:0007669"/>
    <property type="project" value="InterPro"/>
</dbReference>
<evidence type="ECO:0000256" key="7">
    <source>
        <dbReference type="SAM" id="MobiDB-lite"/>
    </source>
</evidence>
<dbReference type="KEGG" id="caul:KCG34_16455"/>
<dbReference type="GO" id="GO:0008173">
    <property type="term" value="F:RNA methyltransferase activity"/>
    <property type="evidence" value="ECO:0007669"/>
    <property type="project" value="InterPro"/>
</dbReference>
<keyword evidence="10" id="KW-1185">Reference proteome</keyword>
<organism evidence="9 10">
    <name type="scientific">Phenylobacterium montanum</name>
    <dbReference type="NCBI Taxonomy" id="2823693"/>
    <lineage>
        <taxon>Bacteria</taxon>
        <taxon>Pseudomonadati</taxon>
        <taxon>Pseudomonadota</taxon>
        <taxon>Alphaproteobacteria</taxon>
        <taxon>Caulobacterales</taxon>
        <taxon>Caulobacteraceae</taxon>
        <taxon>Phenylobacterium</taxon>
    </lineage>
</organism>
<feature type="binding site" evidence="6">
    <location>
        <position position="336"/>
    </location>
    <ligand>
        <name>S-adenosyl-L-methionine</name>
        <dbReference type="ChEBI" id="CHEBI:59789"/>
    </ligand>
</feature>
<accession>A0A975FWX7</accession>
<evidence type="ECO:0000256" key="5">
    <source>
        <dbReference type="ARBA" id="ARBA00022884"/>
    </source>
</evidence>
<dbReference type="Pfam" id="PF01189">
    <property type="entry name" value="Methyltr_RsmB-F"/>
    <property type="match status" value="1"/>
</dbReference>
<dbReference type="Gene3D" id="1.10.940.10">
    <property type="entry name" value="NusB-like"/>
    <property type="match status" value="1"/>
</dbReference>
<keyword evidence="5 6" id="KW-0694">RNA-binding</keyword>
<evidence type="ECO:0000313" key="10">
    <source>
        <dbReference type="Proteomes" id="UP000676409"/>
    </source>
</evidence>
<dbReference type="Gene3D" id="3.40.50.150">
    <property type="entry name" value="Vaccinia Virus protein VP39"/>
    <property type="match status" value="1"/>
</dbReference>
<name>A0A975FWX7_9CAUL</name>
<evidence type="ECO:0000256" key="4">
    <source>
        <dbReference type="ARBA" id="ARBA00022691"/>
    </source>
</evidence>
<feature type="binding site" evidence="6">
    <location>
        <begin position="273"/>
        <end position="279"/>
    </location>
    <ligand>
        <name>S-adenosyl-L-methionine</name>
        <dbReference type="ChEBI" id="CHEBI:59789"/>
    </ligand>
</feature>
<evidence type="ECO:0000256" key="6">
    <source>
        <dbReference type="PROSITE-ProRule" id="PRU01023"/>
    </source>
</evidence>
<dbReference type="PROSITE" id="PS51686">
    <property type="entry name" value="SAM_MT_RSMB_NOP"/>
    <property type="match status" value="1"/>
</dbReference>
<dbReference type="EMBL" id="CP073078">
    <property type="protein sequence ID" value="QUD86661.1"/>
    <property type="molecule type" value="Genomic_DNA"/>
</dbReference>
<protein>
    <submittedName>
        <fullName evidence="9">RsmB/NOP family class I SAM-dependent RNA methyltransferase</fullName>
    </submittedName>
</protein>
<evidence type="ECO:0000256" key="2">
    <source>
        <dbReference type="ARBA" id="ARBA00022603"/>
    </source>
</evidence>
<dbReference type="InterPro" id="IPR006027">
    <property type="entry name" value="NusB_RsmB_TIM44"/>
</dbReference>
<dbReference type="PRINTS" id="PR02008">
    <property type="entry name" value="RCMTFAMILY"/>
</dbReference>
<dbReference type="GO" id="GO:0001510">
    <property type="term" value="P:RNA methylation"/>
    <property type="evidence" value="ECO:0007669"/>
    <property type="project" value="InterPro"/>
</dbReference>
<dbReference type="InterPro" id="IPR023267">
    <property type="entry name" value="RCMT"/>
</dbReference>
<feature type="binding site" evidence="6">
    <location>
        <position position="294"/>
    </location>
    <ligand>
        <name>S-adenosyl-L-methionine</name>
        <dbReference type="ChEBI" id="CHEBI:59789"/>
    </ligand>
</feature>
<dbReference type="InterPro" id="IPR001678">
    <property type="entry name" value="MeTrfase_RsmB-F_NOP2_dom"/>
</dbReference>
<dbReference type="PANTHER" id="PTHR22807:SF61">
    <property type="entry name" value="NOL1_NOP2_SUN FAMILY PROTEIN _ ANTITERMINATION NUSB DOMAIN-CONTAINING PROTEIN"/>
    <property type="match status" value="1"/>
</dbReference>
<dbReference type="Pfam" id="PF01029">
    <property type="entry name" value="NusB"/>
    <property type="match status" value="1"/>
</dbReference>
<dbReference type="InterPro" id="IPR029063">
    <property type="entry name" value="SAM-dependent_MTases_sf"/>
</dbReference>
<gene>
    <name evidence="9" type="ORF">KCG34_16455</name>
</gene>
<dbReference type="CDD" id="cd02440">
    <property type="entry name" value="AdoMet_MTases"/>
    <property type="match status" value="1"/>
</dbReference>
<dbReference type="PANTHER" id="PTHR22807">
    <property type="entry name" value="NOP2 YEAST -RELATED NOL1/NOP2/FMU SUN DOMAIN-CONTAINING"/>
    <property type="match status" value="1"/>
</dbReference>
<dbReference type="SUPFAM" id="SSF48013">
    <property type="entry name" value="NusB-like"/>
    <property type="match status" value="1"/>
</dbReference>
<reference evidence="9" key="1">
    <citation type="submission" date="2021-04" db="EMBL/GenBank/DDBJ databases">
        <title>The complete genome sequence of Caulobacter sp. S6.</title>
        <authorList>
            <person name="Tang Y."/>
            <person name="Ouyang W."/>
            <person name="Liu Q."/>
            <person name="Huang B."/>
            <person name="Guo Z."/>
            <person name="Lei P."/>
        </authorList>
    </citation>
    <scope>NUCLEOTIDE SEQUENCE</scope>
    <source>
        <strain evidence="9">S6</strain>
    </source>
</reference>
<dbReference type="GO" id="GO:0003723">
    <property type="term" value="F:RNA binding"/>
    <property type="evidence" value="ECO:0007669"/>
    <property type="project" value="UniProtKB-UniRule"/>
</dbReference>
<keyword evidence="2 6" id="KW-0489">Methyltransferase</keyword>
<proteinExistence type="inferred from homology"/>
<dbReference type="InterPro" id="IPR049560">
    <property type="entry name" value="MeTrfase_RsmB-F_NOP2_cat"/>
</dbReference>
<dbReference type="SUPFAM" id="SSF53335">
    <property type="entry name" value="S-adenosyl-L-methionine-dependent methyltransferases"/>
    <property type="match status" value="1"/>
</dbReference>
<evidence type="ECO:0000256" key="3">
    <source>
        <dbReference type="ARBA" id="ARBA00022679"/>
    </source>
</evidence>
<dbReference type="RefSeq" id="WP_211936713.1">
    <property type="nucleotide sequence ID" value="NZ_CP073078.1"/>
</dbReference>
<feature type="domain" description="SAM-dependent MTase RsmB/NOP-type" evidence="8">
    <location>
        <begin position="176"/>
        <end position="455"/>
    </location>
</feature>
<dbReference type="InterPro" id="IPR018314">
    <property type="entry name" value="RsmB/NOL1/NOP2-like_CS"/>
</dbReference>
<dbReference type="AlphaFoldDB" id="A0A975FWX7"/>
<comment type="similarity">
    <text evidence="1 6">Belongs to the class I-like SAM-binding methyltransferase superfamily. RsmB/NOP family.</text>
</comment>
<keyword evidence="3 6" id="KW-0808">Transferase</keyword>
<evidence type="ECO:0000313" key="9">
    <source>
        <dbReference type="EMBL" id="QUD86661.1"/>
    </source>
</evidence>
<dbReference type="PROSITE" id="PS01153">
    <property type="entry name" value="NOL1_NOP2_SUN"/>
    <property type="match status" value="1"/>
</dbReference>
<evidence type="ECO:0000256" key="1">
    <source>
        <dbReference type="ARBA" id="ARBA00007494"/>
    </source>
</evidence>
<evidence type="ECO:0000259" key="8">
    <source>
        <dbReference type="PROSITE" id="PS51686"/>
    </source>
</evidence>
<dbReference type="Proteomes" id="UP000676409">
    <property type="component" value="Chromosome"/>
</dbReference>
<feature type="region of interest" description="Disordered" evidence="7">
    <location>
        <begin position="1"/>
        <end position="36"/>
    </location>
</feature>